<feature type="domain" description="FAD-binding FR-type" evidence="3">
    <location>
        <begin position="333"/>
        <end position="435"/>
    </location>
</feature>
<dbReference type="PROSITE" id="PS51384">
    <property type="entry name" value="FAD_FR"/>
    <property type="match status" value="1"/>
</dbReference>
<dbReference type="PROSITE" id="PS51085">
    <property type="entry name" value="2FE2S_FER_2"/>
    <property type="match status" value="1"/>
</dbReference>
<reference evidence="4 5" key="1">
    <citation type="submission" date="2019-12" db="EMBL/GenBank/DDBJ databases">
        <title>Paraburkholderia acidiphila 7Q-K02 sp. nov and Paraburkholderia acidisoli DHF22 sp. nov., two strains isolated from forest soil.</title>
        <authorList>
            <person name="Gao Z."/>
            <person name="Qiu L."/>
        </authorList>
    </citation>
    <scope>NUCLEOTIDE SEQUENCE [LARGE SCALE GENOMIC DNA]</scope>
    <source>
        <strain evidence="4 5">DHF22</strain>
    </source>
</reference>
<dbReference type="InterPro" id="IPR008333">
    <property type="entry name" value="Cbr1-like_FAD-bd_dom"/>
</dbReference>
<proteinExistence type="predicted"/>
<evidence type="ECO:0000259" key="2">
    <source>
        <dbReference type="PROSITE" id="PS51085"/>
    </source>
</evidence>
<dbReference type="EMBL" id="CP046915">
    <property type="protein sequence ID" value="QGZ64868.1"/>
    <property type="molecule type" value="Genomic_DNA"/>
</dbReference>
<dbReference type="PROSITE" id="PS00197">
    <property type="entry name" value="2FE2S_FER_1"/>
    <property type="match status" value="1"/>
</dbReference>
<dbReference type="KEGG" id="pacs:FAZ98_23960"/>
<dbReference type="Proteomes" id="UP000433577">
    <property type="component" value="Chromosome 3"/>
</dbReference>
<dbReference type="Gene3D" id="2.30.110.10">
    <property type="entry name" value="Electron Transport, Fmn-binding Protein, Chain A"/>
    <property type="match status" value="1"/>
</dbReference>
<dbReference type="InterPro" id="IPR001433">
    <property type="entry name" value="OxRdtase_FAD/NAD-bd"/>
</dbReference>
<dbReference type="SUPFAM" id="SSF63380">
    <property type="entry name" value="Riboflavin synthase domain-like"/>
    <property type="match status" value="1"/>
</dbReference>
<dbReference type="Gene3D" id="3.40.50.80">
    <property type="entry name" value="Nucleotide-binding domain of ferredoxin-NADP reductase (FNR) module"/>
    <property type="match status" value="1"/>
</dbReference>
<dbReference type="Pfam" id="PF00970">
    <property type="entry name" value="FAD_binding_6"/>
    <property type="match status" value="1"/>
</dbReference>
<organism evidence="4 5">
    <name type="scientific">Paraburkholderia acidisoli</name>
    <dbReference type="NCBI Taxonomy" id="2571748"/>
    <lineage>
        <taxon>Bacteria</taxon>
        <taxon>Pseudomonadati</taxon>
        <taxon>Pseudomonadota</taxon>
        <taxon>Betaproteobacteria</taxon>
        <taxon>Burkholderiales</taxon>
        <taxon>Burkholderiaceae</taxon>
        <taxon>Paraburkholderia</taxon>
    </lineage>
</organism>
<dbReference type="InterPro" id="IPR001041">
    <property type="entry name" value="2Fe-2S_ferredoxin-type"/>
</dbReference>
<dbReference type="Pfam" id="PF00175">
    <property type="entry name" value="NAD_binding_1"/>
    <property type="match status" value="1"/>
</dbReference>
<dbReference type="CDD" id="cd00207">
    <property type="entry name" value="fer2"/>
    <property type="match status" value="1"/>
</dbReference>
<dbReference type="PRINTS" id="PR00410">
    <property type="entry name" value="PHEHYDRXLASE"/>
</dbReference>
<feature type="region of interest" description="Disordered" evidence="1">
    <location>
        <begin position="575"/>
        <end position="597"/>
    </location>
</feature>
<dbReference type="PANTHER" id="PTHR42815:SF2">
    <property type="entry name" value="FAD-BINDING, PUTATIVE (AFU_ORTHOLOGUE AFUA_6G07600)-RELATED"/>
    <property type="match status" value="1"/>
</dbReference>
<dbReference type="OrthoDB" id="9796486at2"/>
<dbReference type="CDD" id="cd06184">
    <property type="entry name" value="flavohem_like_fad_nad_binding"/>
    <property type="match status" value="1"/>
</dbReference>
<accession>A0A7Z2JI64</accession>
<sequence length="692" mass="75016">MDAESIQTGSPWHAGELALQTQAGVVEKMSSVGRRVIRDYLPEQHRAFYAQLPFIAVGAVARDGDVWATFACGRPGFIASPSTKHLHLAARFDPHDPAASGIAEGAAIGLLGIELHTRRRNRMNGTIRHATPDGLDIEVGQSFGNCPQYIQLRDFDFAREPQTFSAIAPEASNALDERARTLIAHADTFFVASYADEAARRQVDVSHRGGKTGFVRINADGTLTVPEFAGNLFFATLGNFLLNPRAGLAFVDFRTGDVLQMTGDARVDLESAEIAAFQGAERLWHFTPRRVIWRAEALPLRWSFQTEGWSPNALMTGSWDEAQSRLKAAALANAWRPFRIARIVDESTQIRSFHLEPADGAGFIAHAAGQHLPIRVTLPGNDQPVLRHYTLSTAPSDRFYRISVKREGAVSSYLHTLAVGGTIEARAPAGQFTLDALAKRPAVLLAAGVGITPMLAMLRHIVYEGLRKRAVRPTWLLQSARTLRERAFADEIAQLQQAANGAVRVVRVLSDTSAAAESQDYESTGRIDLALLRNTLPFDDYDFYLCGPAGFMQSIYDGLRDLNIADERIHAEAFGPSGLERRRDPATASSPPPRVAASAPVPVVFTKTAKEARWHPQSGTLLELAEARGLTPEFGCRSGGCGSCRTRIVAGAVAYPTPPAFAVPENEALICCAVPAQAEAGGEGGGRLMLDL</sequence>
<dbReference type="SUPFAM" id="SSF52343">
    <property type="entry name" value="Ferredoxin reductase-like, C-terminal NADP-linked domain"/>
    <property type="match status" value="1"/>
</dbReference>
<dbReference type="GO" id="GO:0016491">
    <property type="term" value="F:oxidoreductase activity"/>
    <property type="evidence" value="ECO:0007669"/>
    <property type="project" value="InterPro"/>
</dbReference>
<dbReference type="Gene3D" id="2.40.30.10">
    <property type="entry name" value="Translation factors"/>
    <property type="match status" value="1"/>
</dbReference>
<dbReference type="InterPro" id="IPR036010">
    <property type="entry name" value="2Fe-2S_ferredoxin-like_sf"/>
</dbReference>
<dbReference type="AlphaFoldDB" id="A0A7Z2JI64"/>
<name>A0A7Z2JI64_9BURK</name>
<dbReference type="SUPFAM" id="SSF50475">
    <property type="entry name" value="FMN-binding split barrel"/>
    <property type="match status" value="1"/>
</dbReference>
<dbReference type="InterPro" id="IPR017927">
    <property type="entry name" value="FAD-bd_FR_type"/>
</dbReference>
<dbReference type="InterPro" id="IPR039261">
    <property type="entry name" value="FNR_nucleotide-bd"/>
</dbReference>
<feature type="domain" description="2Fe-2S ferredoxin-type" evidence="2">
    <location>
        <begin position="599"/>
        <end position="692"/>
    </location>
</feature>
<dbReference type="GO" id="GO:0051537">
    <property type="term" value="F:2 iron, 2 sulfur cluster binding"/>
    <property type="evidence" value="ECO:0007669"/>
    <property type="project" value="InterPro"/>
</dbReference>
<evidence type="ECO:0000259" key="3">
    <source>
        <dbReference type="PROSITE" id="PS51384"/>
    </source>
</evidence>
<dbReference type="InterPro" id="IPR012349">
    <property type="entry name" value="Split_barrel_FMN-bd"/>
</dbReference>
<dbReference type="Gene3D" id="3.10.20.30">
    <property type="match status" value="1"/>
</dbReference>
<dbReference type="SUPFAM" id="SSF54292">
    <property type="entry name" value="2Fe-2S ferredoxin-like"/>
    <property type="match status" value="1"/>
</dbReference>
<dbReference type="InterPro" id="IPR012675">
    <property type="entry name" value="Beta-grasp_dom_sf"/>
</dbReference>
<keyword evidence="5" id="KW-1185">Reference proteome</keyword>
<evidence type="ECO:0000256" key="1">
    <source>
        <dbReference type="SAM" id="MobiDB-lite"/>
    </source>
</evidence>
<gene>
    <name evidence="4" type="ORF">FAZ98_23960</name>
</gene>
<evidence type="ECO:0000313" key="5">
    <source>
        <dbReference type="Proteomes" id="UP000433577"/>
    </source>
</evidence>
<dbReference type="PANTHER" id="PTHR42815">
    <property type="entry name" value="FAD-BINDING, PUTATIVE (AFU_ORTHOLOGUE AFUA_6G07600)-RELATED"/>
    <property type="match status" value="1"/>
</dbReference>
<dbReference type="InterPro" id="IPR006058">
    <property type="entry name" value="2Fe2S_fd_BS"/>
</dbReference>
<dbReference type="RefSeq" id="WP_158954722.1">
    <property type="nucleotide sequence ID" value="NZ_CP046915.1"/>
</dbReference>
<protein>
    <submittedName>
        <fullName evidence="4">2Fe-2S iron-sulfur cluster binding domain-containing protein</fullName>
    </submittedName>
</protein>
<dbReference type="InterPro" id="IPR017938">
    <property type="entry name" value="Riboflavin_synthase-like_b-brl"/>
</dbReference>
<evidence type="ECO:0000313" key="4">
    <source>
        <dbReference type="EMBL" id="QGZ64868.1"/>
    </source>
</evidence>
<dbReference type="Pfam" id="PF00111">
    <property type="entry name" value="Fer2"/>
    <property type="match status" value="1"/>
</dbReference>